<accession>A0AA39WGC2</accession>
<feature type="compositionally biased region" description="Low complexity" evidence="7">
    <location>
        <begin position="83"/>
        <end position="99"/>
    </location>
</feature>
<proteinExistence type="predicted"/>
<evidence type="ECO:0000256" key="8">
    <source>
        <dbReference type="SAM" id="Phobius"/>
    </source>
</evidence>
<protein>
    <recommendedName>
        <fullName evidence="9">Zn(2)-C6 fungal-type domain-containing protein</fullName>
    </recommendedName>
</protein>
<dbReference type="AlphaFoldDB" id="A0AA39WGC2"/>
<evidence type="ECO:0000256" key="5">
    <source>
        <dbReference type="ARBA" id="ARBA00023163"/>
    </source>
</evidence>
<dbReference type="CDD" id="cd12148">
    <property type="entry name" value="fungal_TF_MHR"/>
    <property type="match status" value="1"/>
</dbReference>
<organism evidence="10 11">
    <name type="scientific">Bombardia bombarda</name>
    <dbReference type="NCBI Taxonomy" id="252184"/>
    <lineage>
        <taxon>Eukaryota</taxon>
        <taxon>Fungi</taxon>
        <taxon>Dikarya</taxon>
        <taxon>Ascomycota</taxon>
        <taxon>Pezizomycotina</taxon>
        <taxon>Sordariomycetes</taxon>
        <taxon>Sordariomycetidae</taxon>
        <taxon>Sordariales</taxon>
        <taxon>Lasiosphaeriaceae</taxon>
        <taxon>Bombardia</taxon>
    </lineage>
</organism>
<keyword evidence="8" id="KW-0472">Membrane</keyword>
<evidence type="ECO:0000256" key="7">
    <source>
        <dbReference type="SAM" id="MobiDB-lite"/>
    </source>
</evidence>
<keyword evidence="5" id="KW-0804">Transcription</keyword>
<comment type="subcellular location">
    <subcellularLocation>
        <location evidence="1">Nucleus</location>
    </subcellularLocation>
</comment>
<keyword evidence="8" id="KW-0812">Transmembrane</keyword>
<dbReference type="SUPFAM" id="SSF57701">
    <property type="entry name" value="Zn2/Cys6 DNA-binding domain"/>
    <property type="match status" value="1"/>
</dbReference>
<evidence type="ECO:0000256" key="6">
    <source>
        <dbReference type="ARBA" id="ARBA00023242"/>
    </source>
</evidence>
<dbReference type="PANTHER" id="PTHR46910">
    <property type="entry name" value="TRANSCRIPTION FACTOR PDR1"/>
    <property type="match status" value="1"/>
</dbReference>
<keyword evidence="8" id="KW-1133">Transmembrane helix</keyword>
<dbReference type="PROSITE" id="PS00463">
    <property type="entry name" value="ZN2_CY6_FUNGAL_1"/>
    <property type="match status" value="1"/>
</dbReference>
<dbReference type="Pfam" id="PF00172">
    <property type="entry name" value="Zn_clus"/>
    <property type="match status" value="1"/>
</dbReference>
<keyword evidence="11" id="KW-1185">Reference proteome</keyword>
<name>A0AA39WGC2_9PEZI</name>
<keyword evidence="2" id="KW-0479">Metal-binding</keyword>
<dbReference type="CDD" id="cd00067">
    <property type="entry name" value="GAL4"/>
    <property type="match status" value="1"/>
</dbReference>
<dbReference type="Gene3D" id="4.10.240.10">
    <property type="entry name" value="Zn(2)-C6 fungal-type DNA-binding domain"/>
    <property type="match status" value="1"/>
</dbReference>
<dbReference type="InterPro" id="IPR050987">
    <property type="entry name" value="AtrR-like"/>
</dbReference>
<evidence type="ECO:0000256" key="2">
    <source>
        <dbReference type="ARBA" id="ARBA00022723"/>
    </source>
</evidence>
<keyword evidence="3" id="KW-0805">Transcription regulation</keyword>
<dbReference type="InterPro" id="IPR001138">
    <property type="entry name" value="Zn2Cys6_DnaBD"/>
</dbReference>
<sequence>MRKRACDACHRRKIQCDGAAPHCNWCHHHGMACVFTRVSRARTRQGGVKSPAQRGSGEDLALRLSRVEQFLAATTGRVTASATTSPNLGGSSSSSTPCPCPPEITEATGEITEAAGQATREGTTEATRETARETTRTPDHNNHGAGGPGVCFGKLHVAGRSLGNISSYSGLPFFSAAGQKWISFCTGEEVAFPAIWGRTPPWQAQYRAHSFLLPASGSTSAAEAGSLNQAVVDMSLPDRWLVEDYLRFFRSSHFRLEFPVVDTIMFQNTINIAYEPCQSSPSPDSITAKASIFAFLACMSLFEGDRRPPGPSVDGAIFAIKAQHLFPILLQDFTITGLQTVLMLLFSGQIPSSAMYHSLACRITFMLGGHTMPDPWSTADADSETARIDPAGQQLKRHLRKLFWLCYTFDKEISLRTGQPPSIDDEHCDLTLPGGYLEIQYLDMYADVALRDETAVPILMGDLRLSIIKSKACNLLYSSQALRKSDAELLRDIRELDDELERWRLSIPPKHQPALALHQPHAMAEPKVEKSDSIRTMVINFEYHYLVTTIHRATGRCRAWAEGESFEMEGVSSSLALSVEASRSTLIYMRSAMNSLLAEAFWMLVFYPMSAVVAIFCSILLNPLDPRAEQDLELLSSAPDLIKTFQMQRMTQTELAHLKMADEFLAELARLSRSAIAKAKIEQRNHHRIGFT</sequence>
<feature type="domain" description="Zn(2)-C6 fungal-type" evidence="9">
    <location>
        <begin position="5"/>
        <end position="35"/>
    </location>
</feature>
<keyword evidence="6" id="KW-0539">Nucleus</keyword>
<evidence type="ECO:0000256" key="4">
    <source>
        <dbReference type="ARBA" id="ARBA00023125"/>
    </source>
</evidence>
<dbReference type="InterPro" id="IPR007219">
    <property type="entry name" value="XnlR_reg_dom"/>
</dbReference>
<dbReference type="Pfam" id="PF04082">
    <property type="entry name" value="Fungal_trans"/>
    <property type="match status" value="1"/>
</dbReference>
<dbReference type="GO" id="GO:0008270">
    <property type="term" value="F:zinc ion binding"/>
    <property type="evidence" value="ECO:0007669"/>
    <property type="project" value="InterPro"/>
</dbReference>
<evidence type="ECO:0000313" key="11">
    <source>
        <dbReference type="Proteomes" id="UP001174934"/>
    </source>
</evidence>
<evidence type="ECO:0000259" key="9">
    <source>
        <dbReference type="PROSITE" id="PS50048"/>
    </source>
</evidence>
<dbReference type="PANTHER" id="PTHR46910:SF37">
    <property type="entry name" value="ZN(II)2CYS6 TRANSCRIPTION FACTOR (EUROFUNG)"/>
    <property type="match status" value="1"/>
</dbReference>
<evidence type="ECO:0000256" key="1">
    <source>
        <dbReference type="ARBA" id="ARBA00004123"/>
    </source>
</evidence>
<dbReference type="GO" id="GO:0005634">
    <property type="term" value="C:nucleus"/>
    <property type="evidence" value="ECO:0007669"/>
    <property type="project" value="UniProtKB-SubCell"/>
</dbReference>
<reference evidence="10" key="1">
    <citation type="submission" date="2023-06" db="EMBL/GenBank/DDBJ databases">
        <title>Genome-scale phylogeny and comparative genomics of the fungal order Sordariales.</title>
        <authorList>
            <consortium name="Lawrence Berkeley National Laboratory"/>
            <person name="Hensen N."/>
            <person name="Bonometti L."/>
            <person name="Westerberg I."/>
            <person name="Brannstrom I.O."/>
            <person name="Guillou S."/>
            <person name="Cros-Aarteil S."/>
            <person name="Calhoun S."/>
            <person name="Haridas S."/>
            <person name="Kuo A."/>
            <person name="Mondo S."/>
            <person name="Pangilinan J."/>
            <person name="Riley R."/>
            <person name="LaButti K."/>
            <person name="Andreopoulos B."/>
            <person name="Lipzen A."/>
            <person name="Chen C."/>
            <person name="Yanf M."/>
            <person name="Daum C."/>
            <person name="Ng V."/>
            <person name="Clum A."/>
            <person name="Steindorff A."/>
            <person name="Ohm R."/>
            <person name="Martin F."/>
            <person name="Silar P."/>
            <person name="Natvig D."/>
            <person name="Lalanne C."/>
            <person name="Gautier V."/>
            <person name="Ament-velasquez S.L."/>
            <person name="Kruys A."/>
            <person name="Hutchinson M.I."/>
            <person name="Powell A.J."/>
            <person name="Barry K."/>
            <person name="Miller A.N."/>
            <person name="Grigoriev I.V."/>
            <person name="Debuchy R."/>
            <person name="Gladieux P."/>
            <person name="Thoren M.H."/>
            <person name="Johannesson H."/>
        </authorList>
    </citation>
    <scope>NUCLEOTIDE SEQUENCE</scope>
    <source>
        <strain evidence="10">SMH3391-2</strain>
    </source>
</reference>
<dbReference type="SMART" id="SM00066">
    <property type="entry name" value="GAL4"/>
    <property type="match status" value="1"/>
</dbReference>
<dbReference type="SMART" id="SM00906">
    <property type="entry name" value="Fungal_trans"/>
    <property type="match status" value="1"/>
</dbReference>
<feature type="transmembrane region" description="Helical" evidence="8">
    <location>
        <begin position="600"/>
        <end position="621"/>
    </location>
</feature>
<dbReference type="EMBL" id="JAULSR010000007">
    <property type="protein sequence ID" value="KAK0614905.1"/>
    <property type="molecule type" value="Genomic_DNA"/>
</dbReference>
<evidence type="ECO:0000313" key="10">
    <source>
        <dbReference type="EMBL" id="KAK0614905.1"/>
    </source>
</evidence>
<dbReference type="GO" id="GO:0006351">
    <property type="term" value="P:DNA-templated transcription"/>
    <property type="evidence" value="ECO:0007669"/>
    <property type="project" value="InterPro"/>
</dbReference>
<comment type="caution">
    <text evidence="10">The sequence shown here is derived from an EMBL/GenBank/DDBJ whole genome shotgun (WGS) entry which is preliminary data.</text>
</comment>
<feature type="region of interest" description="Disordered" evidence="7">
    <location>
        <begin position="77"/>
        <end position="99"/>
    </location>
</feature>
<feature type="compositionally biased region" description="Basic and acidic residues" evidence="7">
    <location>
        <begin position="122"/>
        <end position="142"/>
    </location>
</feature>
<keyword evidence="4" id="KW-0238">DNA-binding</keyword>
<dbReference type="GO" id="GO:0000981">
    <property type="term" value="F:DNA-binding transcription factor activity, RNA polymerase II-specific"/>
    <property type="evidence" value="ECO:0007669"/>
    <property type="project" value="InterPro"/>
</dbReference>
<gene>
    <name evidence="10" type="ORF">B0T17DRAFT_592780</name>
</gene>
<dbReference type="PROSITE" id="PS50048">
    <property type="entry name" value="ZN2_CY6_FUNGAL_2"/>
    <property type="match status" value="1"/>
</dbReference>
<dbReference type="InterPro" id="IPR036864">
    <property type="entry name" value="Zn2-C6_fun-type_DNA-bd_sf"/>
</dbReference>
<evidence type="ECO:0000256" key="3">
    <source>
        <dbReference type="ARBA" id="ARBA00023015"/>
    </source>
</evidence>
<dbReference type="GO" id="GO:0003677">
    <property type="term" value="F:DNA binding"/>
    <property type="evidence" value="ECO:0007669"/>
    <property type="project" value="UniProtKB-KW"/>
</dbReference>
<dbReference type="Proteomes" id="UP001174934">
    <property type="component" value="Unassembled WGS sequence"/>
</dbReference>
<feature type="region of interest" description="Disordered" evidence="7">
    <location>
        <begin position="115"/>
        <end position="147"/>
    </location>
</feature>